<evidence type="ECO:0000313" key="1">
    <source>
        <dbReference type="EMBL" id="KAJ9073038.1"/>
    </source>
</evidence>
<comment type="caution">
    <text evidence="1">The sequence shown here is derived from an EMBL/GenBank/DDBJ whole genome shotgun (WGS) entry which is preliminary data.</text>
</comment>
<keyword evidence="2" id="KW-1185">Reference proteome</keyword>
<dbReference type="Proteomes" id="UP001165960">
    <property type="component" value="Unassembled WGS sequence"/>
</dbReference>
<protein>
    <submittedName>
        <fullName evidence="1">Uncharacterized protein</fullName>
    </submittedName>
</protein>
<dbReference type="EMBL" id="QTSX02002939">
    <property type="protein sequence ID" value="KAJ9073038.1"/>
    <property type="molecule type" value="Genomic_DNA"/>
</dbReference>
<reference evidence="1" key="1">
    <citation type="submission" date="2022-04" db="EMBL/GenBank/DDBJ databases">
        <title>Genome of the entomopathogenic fungus Entomophthora muscae.</title>
        <authorList>
            <person name="Elya C."/>
            <person name="Lovett B.R."/>
            <person name="Lee E."/>
            <person name="Macias A.M."/>
            <person name="Hajek A.E."/>
            <person name="De Bivort B.L."/>
            <person name="Kasson M.T."/>
            <person name="De Fine Licht H.H."/>
            <person name="Stajich J.E."/>
        </authorList>
    </citation>
    <scope>NUCLEOTIDE SEQUENCE</scope>
    <source>
        <strain evidence="1">Berkeley</strain>
    </source>
</reference>
<evidence type="ECO:0000313" key="2">
    <source>
        <dbReference type="Proteomes" id="UP001165960"/>
    </source>
</evidence>
<accession>A0ACC2TER9</accession>
<gene>
    <name evidence="1" type="ORF">DSO57_1020829</name>
</gene>
<organism evidence="1 2">
    <name type="scientific">Entomophthora muscae</name>
    <dbReference type="NCBI Taxonomy" id="34485"/>
    <lineage>
        <taxon>Eukaryota</taxon>
        <taxon>Fungi</taxon>
        <taxon>Fungi incertae sedis</taxon>
        <taxon>Zoopagomycota</taxon>
        <taxon>Entomophthoromycotina</taxon>
        <taxon>Entomophthoromycetes</taxon>
        <taxon>Entomophthorales</taxon>
        <taxon>Entomophthoraceae</taxon>
        <taxon>Entomophthora</taxon>
    </lineage>
</organism>
<sequence length="50" mass="6034">MYRKTYRTKIDDTALDILQRSYWNDPKPSSQEKEVLAQKTHLSYKTVSIW</sequence>
<name>A0ACC2TER9_9FUNG</name>
<proteinExistence type="predicted"/>